<dbReference type="Pfam" id="PF25581">
    <property type="entry name" value="AsqO_C"/>
    <property type="match status" value="1"/>
</dbReference>
<gene>
    <name evidence="4" type="ORF">BXZ70DRAFT_1012718</name>
</gene>
<dbReference type="OrthoDB" id="5344254at2759"/>
<protein>
    <submittedName>
        <fullName evidence="4">Uncharacterized protein</fullName>
    </submittedName>
</protein>
<evidence type="ECO:0000256" key="1">
    <source>
        <dbReference type="SAM" id="SignalP"/>
    </source>
</evidence>
<organism evidence="4 5">
    <name type="scientific">Cristinia sonorae</name>
    <dbReference type="NCBI Taxonomy" id="1940300"/>
    <lineage>
        <taxon>Eukaryota</taxon>
        <taxon>Fungi</taxon>
        <taxon>Dikarya</taxon>
        <taxon>Basidiomycota</taxon>
        <taxon>Agaricomycotina</taxon>
        <taxon>Agaricomycetes</taxon>
        <taxon>Agaricomycetidae</taxon>
        <taxon>Agaricales</taxon>
        <taxon>Pleurotineae</taxon>
        <taxon>Stephanosporaceae</taxon>
        <taxon>Cristinia</taxon>
    </lineage>
</organism>
<evidence type="ECO:0000313" key="4">
    <source>
        <dbReference type="EMBL" id="KAH8078740.1"/>
    </source>
</evidence>
<feature type="domain" description="AsqO/PenF-like C-terminal" evidence="3">
    <location>
        <begin position="235"/>
        <end position="366"/>
    </location>
</feature>
<proteinExistence type="predicted"/>
<feature type="signal peptide" evidence="1">
    <location>
        <begin position="1"/>
        <end position="20"/>
    </location>
</feature>
<dbReference type="Proteomes" id="UP000813824">
    <property type="component" value="Unassembled WGS sequence"/>
</dbReference>
<dbReference type="EMBL" id="JAEVFJ010000058">
    <property type="protein sequence ID" value="KAH8078740.1"/>
    <property type="molecule type" value="Genomic_DNA"/>
</dbReference>
<dbReference type="AlphaFoldDB" id="A0A8K0UF06"/>
<dbReference type="SUPFAM" id="SSF159245">
    <property type="entry name" value="AttH-like"/>
    <property type="match status" value="1"/>
</dbReference>
<evidence type="ECO:0000259" key="2">
    <source>
        <dbReference type="Pfam" id="PF24137"/>
    </source>
</evidence>
<keyword evidence="5" id="KW-1185">Reference proteome</keyword>
<sequence length="370" mass="39755">MRCLQYALSVLSLVSSSVLAASEIHSHSRKPYDGQFIEVNNTNSAVEWWYAQALGAPVANGVTSSFQILFNLGALVAVGPRDPAAPLYTLAITGFFSNGTAFEVTLAAENATVTSGHGEEVTGTWGSIARFHASRDLKTFDMKFTHPQISGTVVFKANNAPHYACNSTSSPTFTSVSKGLTLSESEEVLFNQLGWIATTPGSAAKVDLTVKGAPLKFVGNGYHDHNFTPLPINALVSSWYCGNARVGPYDMSFVLVKPRDNSTNILTTGYLSRNGVVLQNQCSINGTKSRDFSLTTPYGAKTEAGVVVPEGYIVDYVLHNGEKFSFNLTSYDANPKRASYLRWVGNIVGGSVSKGEKFTGATMLELISFP</sequence>
<evidence type="ECO:0000313" key="5">
    <source>
        <dbReference type="Proteomes" id="UP000813824"/>
    </source>
</evidence>
<accession>A0A8K0UF06</accession>
<dbReference type="Pfam" id="PF24137">
    <property type="entry name" value="DA_N"/>
    <property type="match status" value="1"/>
</dbReference>
<feature type="domain" description="Diels-Alderase N-terminal" evidence="2">
    <location>
        <begin position="42"/>
        <end position="227"/>
    </location>
</feature>
<comment type="caution">
    <text evidence="4">The sequence shown here is derived from an EMBL/GenBank/DDBJ whole genome shotgun (WGS) entry which is preliminary data.</text>
</comment>
<dbReference type="InterPro" id="IPR057722">
    <property type="entry name" value="AsqO/PenF-like_C"/>
</dbReference>
<name>A0A8K0UF06_9AGAR</name>
<evidence type="ECO:0000259" key="3">
    <source>
        <dbReference type="Pfam" id="PF25581"/>
    </source>
</evidence>
<reference evidence="4" key="1">
    <citation type="journal article" date="2021" name="New Phytol.">
        <title>Evolutionary innovations through gain and loss of genes in the ectomycorrhizal Boletales.</title>
        <authorList>
            <person name="Wu G."/>
            <person name="Miyauchi S."/>
            <person name="Morin E."/>
            <person name="Kuo A."/>
            <person name="Drula E."/>
            <person name="Varga T."/>
            <person name="Kohler A."/>
            <person name="Feng B."/>
            <person name="Cao Y."/>
            <person name="Lipzen A."/>
            <person name="Daum C."/>
            <person name="Hundley H."/>
            <person name="Pangilinan J."/>
            <person name="Johnson J."/>
            <person name="Barry K."/>
            <person name="LaButti K."/>
            <person name="Ng V."/>
            <person name="Ahrendt S."/>
            <person name="Min B."/>
            <person name="Choi I.G."/>
            <person name="Park H."/>
            <person name="Plett J.M."/>
            <person name="Magnuson J."/>
            <person name="Spatafora J.W."/>
            <person name="Nagy L.G."/>
            <person name="Henrissat B."/>
            <person name="Grigoriev I.V."/>
            <person name="Yang Z.L."/>
            <person name="Xu J."/>
            <person name="Martin F.M."/>
        </authorList>
    </citation>
    <scope>NUCLEOTIDE SEQUENCE</scope>
    <source>
        <strain evidence="4">KKN 215</strain>
    </source>
</reference>
<feature type="chain" id="PRO_5035432305" evidence="1">
    <location>
        <begin position="21"/>
        <end position="370"/>
    </location>
</feature>
<keyword evidence="1" id="KW-0732">Signal</keyword>
<dbReference type="InterPro" id="IPR056402">
    <property type="entry name" value="DA_N"/>
</dbReference>